<accession>A0AAV0YHR9</accession>
<proteinExistence type="predicted"/>
<comment type="caution">
    <text evidence="1">The sequence shown here is derived from an EMBL/GenBank/DDBJ whole genome shotgun (WGS) entry which is preliminary data.</text>
</comment>
<dbReference type="EMBL" id="CATIWC010001718">
    <property type="protein sequence ID" value="CAI8584398.1"/>
    <property type="molecule type" value="Genomic_DNA"/>
</dbReference>
<protein>
    <submittedName>
        <fullName evidence="1">Uncharacterized protein</fullName>
    </submittedName>
</protein>
<dbReference type="AlphaFoldDB" id="A0AAV0YHR9"/>
<sequence length="118" mass="14073">MSMNMCVSNIHKNPKRNSKDAKTLERYVSLSDIHCELFIWDDEVDELLMNTRNKERFTGVDIECNNCEVILGYLKEFDNNFRKEFEKEYGKESSSKKVEKLKKLLQIERKKTTWCNPN</sequence>
<evidence type="ECO:0000313" key="1">
    <source>
        <dbReference type="EMBL" id="CAI8584398.1"/>
    </source>
</evidence>
<gene>
    <name evidence="1" type="ORF">VFH_U072680</name>
</gene>
<reference evidence="1 2" key="1">
    <citation type="submission" date="2023-01" db="EMBL/GenBank/DDBJ databases">
        <authorList>
            <person name="Kreplak J."/>
        </authorList>
    </citation>
    <scope>NUCLEOTIDE SEQUENCE [LARGE SCALE GENOMIC DNA]</scope>
</reference>
<dbReference type="Proteomes" id="UP001157006">
    <property type="component" value="Unassembled WGS sequence"/>
</dbReference>
<evidence type="ECO:0000313" key="2">
    <source>
        <dbReference type="Proteomes" id="UP001157006"/>
    </source>
</evidence>
<name>A0AAV0YHR9_VICFA</name>
<organism evidence="1 2">
    <name type="scientific">Vicia faba</name>
    <name type="common">Broad bean</name>
    <name type="synonym">Faba vulgaris</name>
    <dbReference type="NCBI Taxonomy" id="3906"/>
    <lineage>
        <taxon>Eukaryota</taxon>
        <taxon>Viridiplantae</taxon>
        <taxon>Streptophyta</taxon>
        <taxon>Embryophyta</taxon>
        <taxon>Tracheophyta</taxon>
        <taxon>Spermatophyta</taxon>
        <taxon>Magnoliopsida</taxon>
        <taxon>eudicotyledons</taxon>
        <taxon>Gunneridae</taxon>
        <taxon>Pentapetalae</taxon>
        <taxon>rosids</taxon>
        <taxon>fabids</taxon>
        <taxon>Fabales</taxon>
        <taxon>Fabaceae</taxon>
        <taxon>Papilionoideae</taxon>
        <taxon>50 kb inversion clade</taxon>
        <taxon>NPAAA clade</taxon>
        <taxon>Hologalegina</taxon>
        <taxon>IRL clade</taxon>
        <taxon>Fabeae</taxon>
        <taxon>Vicia</taxon>
    </lineage>
</organism>
<keyword evidence="2" id="KW-1185">Reference proteome</keyword>